<evidence type="ECO:0008006" key="4">
    <source>
        <dbReference type="Google" id="ProtNLM"/>
    </source>
</evidence>
<evidence type="ECO:0000256" key="1">
    <source>
        <dbReference type="SAM" id="SignalP"/>
    </source>
</evidence>
<name>A0A1H5LYC7_9MICC</name>
<reference evidence="2 3" key="1">
    <citation type="submission" date="2016-10" db="EMBL/GenBank/DDBJ databases">
        <authorList>
            <person name="de Groot N.N."/>
        </authorList>
    </citation>
    <scope>NUCLEOTIDE SEQUENCE [LARGE SCALE GENOMIC DNA]</scope>
    <source>
        <strain evidence="2 3">DSM 22274</strain>
    </source>
</reference>
<evidence type="ECO:0000313" key="2">
    <source>
        <dbReference type="EMBL" id="SEE82004.1"/>
    </source>
</evidence>
<dbReference type="RefSeq" id="WP_244516900.1">
    <property type="nucleotide sequence ID" value="NZ_FNTV01000001.1"/>
</dbReference>
<dbReference type="Proteomes" id="UP000182725">
    <property type="component" value="Unassembled WGS sequence"/>
</dbReference>
<evidence type="ECO:0000313" key="3">
    <source>
        <dbReference type="Proteomes" id="UP000182725"/>
    </source>
</evidence>
<accession>A0A1H5LYC7</accession>
<keyword evidence="1" id="KW-0732">Signal</keyword>
<feature type="signal peptide" evidence="1">
    <location>
        <begin position="1"/>
        <end position="31"/>
    </location>
</feature>
<feature type="chain" id="PRO_5010343676" description="Secreted protein" evidence="1">
    <location>
        <begin position="32"/>
        <end position="156"/>
    </location>
</feature>
<dbReference type="AlphaFoldDB" id="A0A1H5LYC7"/>
<organism evidence="2 3">
    <name type="scientific">Arthrobacter alpinus</name>
    <dbReference type="NCBI Taxonomy" id="656366"/>
    <lineage>
        <taxon>Bacteria</taxon>
        <taxon>Bacillati</taxon>
        <taxon>Actinomycetota</taxon>
        <taxon>Actinomycetes</taxon>
        <taxon>Micrococcales</taxon>
        <taxon>Micrococcaceae</taxon>
        <taxon>Arthrobacter</taxon>
    </lineage>
</organism>
<dbReference type="PROSITE" id="PS51257">
    <property type="entry name" value="PROKAR_LIPOPROTEIN"/>
    <property type="match status" value="1"/>
</dbReference>
<gene>
    <name evidence="2" type="ORF">SAMN04489740_2667</name>
</gene>
<dbReference type="EMBL" id="FNTV01000001">
    <property type="protein sequence ID" value="SEE82004.1"/>
    <property type="molecule type" value="Genomic_DNA"/>
</dbReference>
<protein>
    <recommendedName>
        <fullName evidence="4">Secreted protein</fullName>
    </recommendedName>
</protein>
<sequence>MRWLRTTAAAGTILLAAAGVVSCSQFPASQACFPPPFSLSQDTASAGGSLSISAEDATCDPRYGDGAQIQVEVMDASGATIVTELAPMNDAGGFSIMLDLPATAVPGPGMVSAYPHNLDWCDDTGRNNRVGLAAGTGIERVSCVMPSAPLTITPKL</sequence>
<proteinExistence type="predicted"/>